<evidence type="ECO:0000259" key="3">
    <source>
        <dbReference type="Pfam" id="PF13005"/>
    </source>
</evidence>
<comment type="caution">
    <text evidence="6">The sequence shown here is derived from an EMBL/GenBank/DDBJ whole genome shotgun (WGS) entry which is preliminary data.</text>
</comment>
<dbReference type="InterPro" id="IPR004291">
    <property type="entry name" value="Transposase_IS66_central"/>
</dbReference>
<feature type="domain" description="Transposase IS66 zinc-finger binding" evidence="3">
    <location>
        <begin position="129"/>
        <end position="169"/>
    </location>
</feature>
<dbReference type="Pfam" id="PF13005">
    <property type="entry name" value="zf-IS66"/>
    <property type="match status" value="1"/>
</dbReference>
<dbReference type="AlphaFoldDB" id="A0A4S8NSV4"/>
<dbReference type="InterPro" id="IPR052344">
    <property type="entry name" value="Transposase-related"/>
</dbReference>
<accession>A0A4S8NSV4</accession>
<dbReference type="Proteomes" id="UP000308828">
    <property type="component" value="Unassembled WGS sequence"/>
</dbReference>
<feature type="coiled-coil region" evidence="1">
    <location>
        <begin position="32"/>
        <end position="59"/>
    </location>
</feature>
<evidence type="ECO:0000313" key="7">
    <source>
        <dbReference type="Proteomes" id="UP000308828"/>
    </source>
</evidence>
<dbReference type="InterPro" id="IPR024474">
    <property type="entry name" value="Znf_dom_IS66"/>
</dbReference>
<dbReference type="InterPro" id="IPR024463">
    <property type="entry name" value="Transposase_TnpC_homeodom"/>
</dbReference>
<gene>
    <name evidence="6" type="ORF">FAA97_18030</name>
</gene>
<dbReference type="PANTHER" id="PTHR33678:SF1">
    <property type="entry name" value="BLL1576 PROTEIN"/>
    <property type="match status" value="1"/>
</dbReference>
<dbReference type="PANTHER" id="PTHR33678">
    <property type="entry name" value="BLL1576 PROTEIN"/>
    <property type="match status" value="1"/>
</dbReference>
<keyword evidence="1" id="KW-0175">Coiled coil</keyword>
<evidence type="ECO:0000256" key="1">
    <source>
        <dbReference type="SAM" id="Coils"/>
    </source>
</evidence>
<dbReference type="NCBIfam" id="NF033517">
    <property type="entry name" value="transpos_IS66"/>
    <property type="match status" value="1"/>
</dbReference>
<evidence type="ECO:0000259" key="4">
    <source>
        <dbReference type="Pfam" id="PF13007"/>
    </source>
</evidence>
<protein>
    <submittedName>
        <fullName evidence="6">IS66 family transposase</fullName>
    </submittedName>
</protein>
<organism evidence="6 7">
    <name type="scientific">Peteryoungia ipomoeae</name>
    <dbReference type="NCBI Taxonomy" id="1210932"/>
    <lineage>
        <taxon>Bacteria</taxon>
        <taxon>Pseudomonadati</taxon>
        <taxon>Pseudomonadota</taxon>
        <taxon>Alphaproteobacteria</taxon>
        <taxon>Hyphomicrobiales</taxon>
        <taxon>Rhizobiaceae</taxon>
        <taxon>Peteryoungia</taxon>
    </lineage>
</organism>
<sequence length="540" mass="59653">MLEAADLPDDVAALKALLIAAQAREAAKDVAIASKDEHIARKDERIERLEKLVAAFKQAAFGRKSEKTDPDQFDLALEDLETAMAVIHAEDEADVPPGNRISKPRAINRGSLPKHLPRIEEVIEPESLICGCGGCLHCIGEDVSERLDVIPAQFRVIVTRRPKYACRACTDGVVQAPAPARLIQAGLPTEATVAHVLVSKYADHLPLYRQAQIMSRQGMDLDRSTLADWVGRAAYELRPVFDALIADLKRSTKLFMDETRAPVLDPGSRKTKTGYFWALARDDRPWGGGAPPGVAFTYAPGRGGIHAERILQGFSGILQVDGYAGYNRLIAPDRVGSDIQLAYCWAHARRKLVEITRNGTAPIAEDGVKRIGELYRIEAELRGLNAEARLAGRQERSAPLVADMQTWLVHHRARVAAKSPLGEALAYIAKYWDGLKLFLSDGRIEIDNNSVERTIRPIALNRKNALFAGHDAGAENWATIASLIETCKLNNVDPLAYLTSTLTGIVNGHRQSRIEKLLPWNYRAELYMQTDFVDLTRTKL</sequence>
<dbReference type="OrthoDB" id="9800877at2"/>
<dbReference type="Pfam" id="PF13817">
    <property type="entry name" value="DDE_Tnp_IS66_C"/>
    <property type="match status" value="1"/>
</dbReference>
<dbReference type="Pfam" id="PF13007">
    <property type="entry name" value="LZ_Tnp_IS66"/>
    <property type="match status" value="1"/>
</dbReference>
<reference evidence="6 7" key="1">
    <citation type="submission" date="2019-04" db="EMBL/GenBank/DDBJ databases">
        <title>Genome sequence of strain shin9-1.</title>
        <authorList>
            <person name="Gao J."/>
            <person name="Sun J."/>
        </authorList>
    </citation>
    <scope>NUCLEOTIDE SEQUENCE [LARGE SCALE GENOMIC DNA]</scope>
    <source>
        <strain evidence="7">shin9-1</strain>
    </source>
</reference>
<feature type="domain" description="Transposase IS66 C-terminal" evidence="5">
    <location>
        <begin position="482"/>
        <end position="520"/>
    </location>
</feature>
<evidence type="ECO:0000259" key="5">
    <source>
        <dbReference type="Pfam" id="PF13817"/>
    </source>
</evidence>
<proteinExistence type="predicted"/>
<dbReference type="InterPro" id="IPR039552">
    <property type="entry name" value="IS66_C"/>
</dbReference>
<dbReference type="EMBL" id="STGV01000007">
    <property type="protein sequence ID" value="THV20500.1"/>
    <property type="molecule type" value="Genomic_DNA"/>
</dbReference>
<dbReference type="Pfam" id="PF03050">
    <property type="entry name" value="DDE_Tnp_IS66"/>
    <property type="match status" value="1"/>
</dbReference>
<dbReference type="RefSeq" id="WP_136599961.1">
    <property type="nucleotide sequence ID" value="NZ_STGV01000007.1"/>
</dbReference>
<evidence type="ECO:0000259" key="2">
    <source>
        <dbReference type="Pfam" id="PF03050"/>
    </source>
</evidence>
<feature type="domain" description="Transposase TnpC homeodomain" evidence="4">
    <location>
        <begin position="48"/>
        <end position="120"/>
    </location>
</feature>
<evidence type="ECO:0000313" key="6">
    <source>
        <dbReference type="EMBL" id="THV20500.1"/>
    </source>
</evidence>
<feature type="domain" description="Transposase IS66 central" evidence="2">
    <location>
        <begin position="186"/>
        <end position="475"/>
    </location>
</feature>
<name>A0A4S8NSV4_9HYPH</name>
<keyword evidence="7" id="KW-1185">Reference proteome</keyword>